<comment type="caution">
    <text evidence="2">The sequence shown here is derived from an EMBL/GenBank/DDBJ whole genome shotgun (WGS) entry which is preliminary data.</text>
</comment>
<dbReference type="EMBL" id="CAJVAX010000003">
    <property type="protein sequence ID" value="CAG7616747.1"/>
    <property type="molecule type" value="Genomic_DNA"/>
</dbReference>
<keyword evidence="3" id="KW-1185">Reference proteome</keyword>
<feature type="region of interest" description="Disordered" evidence="1">
    <location>
        <begin position="1"/>
        <end position="64"/>
    </location>
</feature>
<dbReference type="AlphaFoldDB" id="A0A9W4E849"/>
<feature type="region of interest" description="Disordered" evidence="1">
    <location>
        <begin position="77"/>
        <end position="100"/>
    </location>
</feature>
<organism evidence="2 3">
    <name type="scientific">Actinacidiphila bryophytorum</name>
    <dbReference type="NCBI Taxonomy" id="1436133"/>
    <lineage>
        <taxon>Bacteria</taxon>
        <taxon>Bacillati</taxon>
        <taxon>Actinomycetota</taxon>
        <taxon>Actinomycetes</taxon>
        <taxon>Kitasatosporales</taxon>
        <taxon>Streptomycetaceae</taxon>
        <taxon>Actinacidiphila</taxon>
    </lineage>
</organism>
<evidence type="ECO:0000256" key="1">
    <source>
        <dbReference type="SAM" id="MobiDB-lite"/>
    </source>
</evidence>
<evidence type="ECO:0000313" key="3">
    <source>
        <dbReference type="Proteomes" id="UP001153328"/>
    </source>
</evidence>
<feature type="region of interest" description="Disordered" evidence="1">
    <location>
        <begin position="114"/>
        <end position="224"/>
    </location>
</feature>
<proteinExistence type="predicted"/>
<gene>
    <name evidence="2" type="ORF">SBRY_110221</name>
</gene>
<feature type="compositionally biased region" description="Basic and acidic residues" evidence="1">
    <location>
        <begin position="125"/>
        <end position="135"/>
    </location>
</feature>
<feature type="compositionally biased region" description="Basic residues" evidence="1">
    <location>
        <begin position="151"/>
        <end position="168"/>
    </location>
</feature>
<dbReference type="Proteomes" id="UP001153328">
    <property type="component" value="Unassembled WGS sequence"/>
</dbReference>
<protein>
    <submittedName>
        <fullName evidence="2">Uncharacterized protein</fullName>
    </submittedName>
</protein>
<evidence type="ECO:0000313" key="2">
    <source>
        <dbReference type="EMBL" id="CAG7616747.1"/>
    </source>
</evidence>
<reference evidence="2" key="1">
    <citation type="submission" date="2021-06" db="EMBL/GenBank/DDBJ databases">
        <authorList>
            <person name="Arsene-Ploetze F."/>
        </authorList>
    </citation>
    <scope>NUCLEOTIDE SEQUENCE</scope>
    <source>
        <strain evidence="2">SBRY1</strain>
    </source>
</reference>
<accession>A0A9W4E849</accession>
<name>A0A9W4E849_9ACTN</name>
<feature type="compositionally biased region" description="Basic and acidic residues" evidence="1">
    <location>
        <begin position="77"/>
        <end position="91"/>
    </location>
</feature>
<sequence>MVLPPGQPAQGQARLPYRADRLGGRHGAGPRPAGRAEDDGRRRPRTGHQRPVQGLRHPDLGQVRVRGDDVAGHVRGRLADHAHPGAADHRPGPAAGLRGRDDVRVDPLRDLVHLPGAGLHHPRHHVLDHGRRRDPQGQGGPLGRGQEHRRGLVHHHAGRGPGRRRLLLHRQADLRLTGRGPAEGRAPERIRPRPPGKGSGACALRWHRHAAPHGGPGYPKRPEM</sequence>